<dbReference type="InterPro" id="IPR000873">
    <property type="entry name" value="AMP-dep_synth/lig_dom"/>
</dbReference>
<evidence type="ECO:0000259" key="3">
    <source>
        <dbReference type="Pfam" id="PF13193"/>
    </source>
</evidence>
<sequence length="393" mass="40330">MLHPVAADDPQLPAALAAALRGGRPVAVLPAEAAARERFLAVLAPEVPVGADVGVVVATSGSTGEPKAVVLPVSALQASVAATAARLGGPGSWTLTLPASSVAGLMVLVRAVVGGGALRRLSSDLSDPALAPEGDGPHFLSVVPTQLHRVADDPAAVERLARYDTVLVGGAAAEDGLLERFRAGGVRLVTTYGMSETCGGCVYDGRPLDGVQVSVDPADQRITLTTPTAFAGYHRRPELTREVLTGPGRVRTADRGRLDGGRLTVLGRVDDVVVSGGTNVDLARVERLVRAALGSEQVAVTARPDAEWGARVVLVLTADGPAPTLADVRELLRPRVEPAALPTEVLRLPTLPLLPGGKLDRLSLRRAAADVPATTDPTTSATTTGPALPEGPR</sequence>
<accession>A0A6A9UUU3</accession>
<dbReference type="PANTHER" id="PTHR43767">
    <property type="entry name" value="LONG-CHAIN-FATTY-ACID--COA LIGASE"/>
    <property type="match status" value="1"/>
</dbReference>
<reference evidence="4 5" key="1">
    <citation type="submission" date="2019-12" db="EMBL/GenBank/DDBJ databases">
        <title>Auraticoccus cholistani sp. nov., an actinomycete isolated from soil of Cholistan desert.</title>
        <authorList>
            <person name="Cheema M.T."/>
        </authorList>
    </citation>
    <scope>NUCLEOTIDE SEQUENCE [LARGE SCALE GENOMIC DNA]</scope>
    <source>
        <strain evidence="4 5">F435</strain>
    </source>
</reference>
<comment type="caution">
    <text evidence="4">The sequence shown here is derived from an EMBL/GenBank/DDBJ whole genome shotgun (WGS) entry which is preliminary data.</text>
</comment>
<name>A0A6A9UUU3_9ACTN</name>
<gene>
    <name evidence="4" type="ORF">GC722_05605</name>
</gene>
<feature type="domain" description="AMP-binding enzyme C-terminal" evidence="3">
    <location>
        <begin position="295"/>
        <end position="358"/>
    </location>
</feature>
<dbReference type="SUPFAM" id="SSF56801">
    <property type="entry name" value="Acetyl-CoA synthetase-like"/>
    <property type="match status" value="1"/>
</dbReference>
<dbReference type="InterPro" id="IPR020845">
    <property type="entry name" value="AMP-binding_CS"/>
</dbReference>
<protein>
    <submittedName>
        <fullName evidence="4">AMP-binding protein</fullName>
    </submittedName>
</protein>
<dbReference type="InterPro" id="IPR025110">
    <property type="entry name" value="AMP-bd_C"/>
</dbReference>
<evidence type="ECO:0000313" key="4">
    <source>
        <dbReference type="EMBL" id="MVA75505.1"/>
    </source>
</evidence>
<evidence type="ECO:0000259" key="2">
    <source>
        <dbReference type="Pfam" id="PF00501"/>
    </source>
</evidence>
<dbReference type="InterPro" id="IPR045851">
    <property type="entry name" value="AMP-bd_C_sf"/>
</dbReference>
<dbReference type="Gene3D" id="3.30.300.30">
    <property type="match status" value="1"/>
</dbReference>
<dbReference type="Pfam" id="PF00501">
    <property type="entry name" value="AMP-binding"/>
    <property type="match status" value="1"/>
</dbReference>
<dbReference type="AlphaFoldDB" id="A0A6A9UUU3"/>
<dbReference type="Pfam" id="PF13193">
    <property type="entry name" value="AMP-binding_C"/>
    <property type="match status" value="1"/>
</dbReference>
<evidence type="ECO:0000313" key="5">
    <source>
        <dbReference type="Proteomes" id="UP000435304"/>
    </source>
</evidence>
<feature type="domain" description="AMP-dependent synthetase/ligase" evidence="2">
    <location>
        <begin position="45"/>
        <end position="207"/>
    </location>
</feature>
<organism evidence="4 5">
    <name type="scientific">Auraticoccus cholistanensis</name>
    <dbReference type="NCBI Taxonomy" id="2656650"/>
    <lineage>
        <taxon>Bacteria</taxon>
        <taxon>Bacillati</taxon>
        <taxon>Actinomycetota</taxon>
        <taxon>Actinomycetes</taxon>
        <taxon>Propionibacteriales</taxon>
        <taxon>Propionibacteriaceae</taxon>
        <taxon>Auraticoccus</taxon>
    </lineage>
</organism>
<dbReference type="InterPro" id="IPR050237">
    <property type="entry name" value="ATP-dep_AMP-bd_enzyme"/>
</dbReference>
<dbReference type="Gene3D" id="3.40.50.12780">
    <property type="entry name" value="N-terminal domain of ligase-like"/>
    <property type="match status" value="1"/>
</dbReference>
<dbReference type="PROSITE" id="PS00455">
    <property type="entry name" value="AMP_BINDING"/>
    <property type="match status" value="1"/>
</dbReference>
<feature type="compositionally biased region" description="Low complexity" evidence="1">
    <location>
        <begin position="369"/>
        <end position="387"/>
    </location>
</feature>
<dbReference type="EMBL" id="WPCU01000004">
    <property type="protein sequence ID" value="MVA75505.1"/>
    <property type="molecule type" value="Genomic_DNA"/>
</dbReference>
<proteinExistence type="predicted"/>
<evidence type="ECO:0000256" key="1">
    <source>
        <dbReference type="SAM" id="MobiDB-lite"/>
    </source>
</evidence>
<dbReference type="InterPro" id="IPR042099">
    <property type="entry name" value="ANL_N_sf"/>
</dbReference>
<feature type="region of interest" description="Disordered" evidence="1">
    <location>
        <begin position="369"/>
        <end position="393"/>
    </location>
</feature>
<dbReference type="GO" id="GO:0016878">
    <property type="term" value="F:acid-thiol ligase activity"/>
    <property type="evidence" value="ECO:0007669"/>
    <property type="project" value="UniProtKB-ARBA"/>
</dbReference>
<dbReference type="PANTHER" id="PTHR43767:SF1">
    <property type="entry name" value="NONRIBOSOMAL PEPTIDE SYNTHASE PES1 (EUROFUNG)-RELATED"/>
    <property type="match status" value="1"/>
</dbReference>
<dbReference type="Proteomes" id="UP000435304">
    <property type="component" value="Unassembled WGS sequence"/>
</dbReference>
<keyword evidence="5" id="KW-1185">Reference proteome</keyword>